<dbReference type="Pfam" id="PF13847">
    <property type="entry name" value="Methyltransf_31"/>
    <property type="match status" value="1"/>
</dbReference>
<dbReference type="PANTHER" id="PTHR14911:SF13">
    <property type="entry name" value="TRNA (GUANINE(6)-N2)-METHYLTRANSFERASE THUMP3"/>
    <property type="match status" value="1"/>
</dbReference>
<proteinExistence type="predicted"/>
<name>A0A1F5T3M3_9BACT</name>
<feature type="domain" description="Methyltransferase" evidence="1">
    <location>
        <begin position="205"/>
        <end position="337"/>
    </location>
</feature>
<dbReference type="InterPro" id="IPR029063">
    <property type="entry name" value="SAM-dependent_MTases_sf"/>
</dbReference>
<organism evidence="2 3">
    <name type="scientific">Candidatus Falkowbacteria bacterium RIFOXYC2_FULL_36_12</name>
    <dbReference type="NCBI Taxonomy" id="1798002"/>
    <lineage>
        <taxon>Bacteria</taxon>
        <taxon>Candidatus Falkowiibacteriota</taxon>
    </lineage>
</organism>
<evidence type="ECO:0000313" key="3">
    <source>
        <dbReference type="Proteomes" id="UP000179001"/>
    </source>
</evidence>
<dbReference type="Gene3D" id="3.40.50.150">
    <property type="entry name" value="Vaccinia Virus protein VP39"/>
    <property type="match status" value="1"/>
</dbReference>
<protein>
    <recommendedName>
        <fullName evidence="1">Methyltransferase domain-containing protein</fullName>
    </recommendedName>
</protein>
<dbReference type="GO" id="GO:0016423">
    <property type="term" value="F:tRNA (guanine) methyltransferase activity"/>
    <property type="evidence" value="ECO:0007669"/>
    <property type="project" value="TreeGrafter"/>
</dbReference>
<comment type="caution">
    <text evidence="2">The sequence shown here is derived from an EMBL/GenBank/DDBJ whole genome shotgun (WGS) entry which is preliminary data.</text>
</comment>
<dbReference type="SUPFAM" id="SSF53335">
    <property type="entry name" value="S-adenosyl-L-methionine-dependent methyltransferases"/>
    <property type="match status" value="1"/>
</dbReference>
<dbReference type="STRING" id="1798002.A2478_01385"/>
<gene>
    <name evidence="2" type="ORF">A2478_01385</name>
</gene>
<dbReference type="GO" id="GO:0030488">
    <property type="term" value="P:tRNA methylation"/>
    <property type="evidence" value="ECO:0007669"/>
    <property type="project" value="TreeGrafter"/>
</dbReference>
<dbReference type="Proteomes" id="UP000179001">
    <property type="component" value="Unassembled WGS sequence"/>
</dbReference>
<dbReference type="InterPro" id="IPR025714">
    <property type="entry name" value="Methyltranfer_dom"/>
</dbReference>
<dbReference type="EMBL" id="MFGJ01000001">
    <property type="protein sequence ID" value="OGF33336.1"/>
    <property type="molecule type" value="Genomic_DNA"/>
</dbReference>
<evidence type="ECO:0000313" key="2">
    <source>
        <dbReference type="EMBL" id="OGF33336.1"/>
    </source>
</evidence>
<dbReference type="AlphaFoldDB" id="A0A1F5T3M3"/>
<evidence type="ECO:0000259" key="1">
    <source>
        <dbReference type="Pfam" id="PF13847"/>
    </source>
</evidence>
<reference evidence="2 3" key="1">
    <citation type="journal article" date="2016" name="Nat. Commun.">
        <title>Thousands of microbial genomes shed light on interconnected biogeochemical processes in an aquifer system.</title>
        <authorList>
            <person name="Anantharaman K."/>
            <person name="Brown C.T."/>
            <person name="Hug L.A."/>
            <person name="Sharon I."/>
            <person name="Castelle C.J."/>
            <person name="Probst A.J."/>
            <person name="Thomas B.C."/>
            <person name="Singh A."/>
            <person name="Wilkins M.J."/>
            <person name="Karaoz U."/>
            <person name="Brodie E.L."/>
            <person name="Williams K.H."/>
            <person name="Hubbard S.S."/>
            <person name="Banfield J.F."/>
        </authorList>
    </citation>
    <scope>NUCLEOTIDE SEQUENCE [LARGE SCALE GENOMIC DNA]</scope>
</reference>
<dbReference type="PANTHER" id="PTHR14911">
    <property type="entry name" value="THUMP DOMAIN-CONTAINING"/>
    <property type="match status" value="1"/>
</dbReference>
<sequence>MKYFFQVGNHPKLAKSELEAVLRRENIDFEISFVIENIIVLETKITLEKNLLKLLGGFVKFGIIEFETTRNNLQKDIFQYLIKYNYEKIFFGLNNFTSENLKLNKIGLELKKELKNSNKNCRFVSGVENPLSSVIIHKNNLDKENGFDLNFISSADTILVGRTLAVQDYNFYSKIDYGRPAKDDLSGMLPPKVSQIMINLAEIKNNKLKVLDPFCGSGTILQMAALQGVINLIGYDNSVKAIKDTTENLDWLKKSFDLKFNLELETLGIENLEQKIKAGSIDVVVTEPYLGPAMRGSEGNDFVKKVQEELSQLYTKMFTQLEKALKSSGVMIIIIPEIHIKGKIYQFNINELIGNKLQVENEWQYSREKQRVVRNIYKIKKVT</sequence>
<accession>A0A1F5T3M3</accession>